<evidence type="ECO:0000313" key="7">
    <source>
        <dbReference type="EMBL" id="PZQ13044.1"/>
    </source>
</evidence>
<feature type="binding site" description="in other chain" evidence="6">
    <location>
        <position position="109"/>
    </location>
    <ligand>
        <name>5-phospho-alpha-D-ribose 1-diphosphate</name>
        <dbReference type="ChEBI" id="CHEBI:58017"/>
        <note>ligand shared between dimeric partners</note>
    </ligand>
</feature>
<keyword evidence="5 6" id="KW-0665">Pyrimidine biosynthesis</keyword>
<gene>
    <name evidence="6" type="primary">pyrE</name>
    <name evidence="7" type="ORF">DI565_15380</name>
</gene>
<name>A0A2W5KBM4_ANCNO</name>
<keyword evidence="4 6" id="KW-0808">Transferase</keyword>
<keyword evidence="6" id="KW-0460">Magnesium</keyword>
<dbReference type="EC" id="2.4.2.10" evidence="2 6"/>
<dbReference type="Proteomes" id="UP000249577">
    <property type="component" value="Unassembled WGS sequence"/>
</dbReference>
<reference evidence="7 8" key="1">
    <citation type="submission" date="2017-08" db="EMBL/GenBank/DDBJ databases">
        <title>Infants hospitalized years apart are colonized by the same room-sourced microbial strains.</title>
        <authorList>
            <person name="Brooks B."/>
            <person name="Olm M.R."/>
            <person name="Firek B.A."/>
            <person name="Baker R."/>
            <person name="Thomas B.C."/>
            <person name="Morowitz M.J."/>
            <person name="Banfield J.F."/>
        </authorList>
    </citation>
    <scope>NUCLEOTIDE SEQUENCE [LARGE SCALE GENOMIC DNA]</scope>
    <source>
        <strain evidence="7">S2_005_003_R2_43</strain>
    </source>
</reference>
<evidence type="ECO:0000256" key="4">
    <source>
        <dbReference type="ARBA" id="ARBA00022679"/>
    </source>
</evidence>
<evidence type="ECO:0000256" key="2">
    <source>
        <dbReference type="ARBA" id="ARBA00011971"/>
    </source>
</evidence>
<organism evidence="7 8">
    <name type="scientific">Ancylobacter novellus</name>
    <name type="common">Thiobacillus novellus</name>
    <dbReference type="NCBI Taxonomy" id="921"/>
    <lineage>
        <taxon>Bacteria</taxon>
        <taxon>Pseudomonadati</taxon>
        <taxon>Pseudomonadota</taxon>
        <taxon>Alphaproteobacteria</taxon>
        <taxon>Hyphomicrobiales</taxon>
        <taxon>Xanthobacteraceae</taxon>
        <taxon>Ancylobacter</taxon>
    </lineage>
</organism>
<dbReference type="GO" id="GO:0000287">
    <property type="term" value="F:magnesium ion binding"/>
    <property type="evidence" value="ECO:0007669"/>
    <property type="project" value="UniProtKB-UniRule"/>
</dbReference>
<comment type="similarity">
    <text evidence="6">Belongs to the purine/pyrimidine phosphoribosyltransferase family. PyrE subfamily.</text>
</comment>
<dbReference type="NCBIfam" id="NF001729">
    <property type="entry name" value="PRK00455.1-3"/>
    <property type="match status" value="1"/>
</dbReference>
<comment type="subunit">
    <text evidence="6">Homodimer.</text>
</comment>
<dbReference type="CDD" id="cd06223">
    <property type="entry name" value="PRTases_typeI"/>
    <property type="match status" value="1"/>
</dbReference>
<protein>
    <recommendedName>
        <fullName evidence="2 6">Orotate phosphoribosyltransferase</fullName>
        <shortName evidence="6">OPRT</shortName>
        <shortName evidence="6">OPRTase</shortName>
        <ecNumber evidence="2 6">2.4.2.10</ecNumber>
    </recommendedName>
</protein>
<dbReference type="Gene3D" id="3.40.50.2020">
    <property type="match status" value="1"/>
</dbReference>
<evidence type="ECO:0000256" key="5">
    <source>
        <dbReference type="ARBA" id="ARBA00022975"/>
    </source>
</evidence>
<dbReference type="AlphaFoldDB" id="A0A2W5KBM4"/>
<accession>A0A2W5KBM4</accession>
<comment type="cofactor">
    <cofactor evidence="6">
        <name>Mg(2+)</name>
        <dbReference type="ChEBI" id="CHEBI:18420"/>
    </cofactor>
</comment>
<comment type="caution">
    <text evidence="6">Lacks conserved residue(s) required for the propagation of feature annotation.</text>
</comment>
<proteinExistence type="inferred from homology"/>
<feature type="binding site" evidence="6">
    <location>
        <position position="112"/>
    </location>
    <ligand>
        <name>5-phospho-alpha-D-ribose 1-diphosphate</name>
        <dbReference type="ChEBI" id="CHEBI:58017"/>
        <note>ligand shared between dimeric partners</note>
    </ligand>
</feature>
<dbReference type="HAMAP" id="MF_01208">
    <property type="entry name" value="PyrE"/>
    <property type="match status" value="1"/>
</dbReference>
<comment type="caution">
    <text evidence="7">The sequence shown here is derived from an EMBL/GenBank/DDBJ whole genome shotgun (WGS) entry which is preliminary data.</text>
</comment>
<dbReference type="EMBL" id="QFPN01000008">
    <property type="protein sequence ID" value="PZQ13044.1"/>
    <property type="molecule type" value="Genomic_DNA"/>
</dbReference>
<feature type="binding site" description="in other chain" evidence="6">
    <location>
        <begin position="134"/>
        <end position="142"/>
    </location>
    <ligand>
        <name>5-phospho-alpha-D-ribose 1-diphosphate</name>
        <dbReference type="ChEBI" id="CHEBI:58017"/>
        <note>ligand shared between dimeric partners</note>
    </ligand>
</feature>
<evidence type="ECO:0000256" key="1">
    <source>
        <dbReference type="ARBA" id="ARBA00004889"/>
    </source>
</evidence>
<dbReference type="SUPFAM" id="SSF53271">
    <property type="entry name" value="PRTase-like"/>
    <property type="match status" value="1"/>
</dbReference>
<comment type="function">
    <text evidence="6">Catalyzes the transfer of a ribosyl phosphate group from 5-phosphoribose 1-diphosphate to orotate, leading to the formation of orotidine monophosphate (OMP).</text>
</comment>
<dbReference type="GO" id="GO:0004588">
    <property type="term" value="F:orotate phosphoribosyltransferase activity"/>
    <property type="evidence" value="ECO:0007669"/>
    <property type="project" value="UniProtKB-UniRule"/>
</dbReference>
<dbReference type="UniPathway" id="UPA00070">
    <property type="reaction ID" value="UER00119"/>
</dbReference>
<keyword evidence="3 6" id="KW-0328">Glycosyltransferase</keyword>
<evidence type="ECO:0000313" key="8">
    <source>
        <dbReference type="Proteomes" id="UP000249577"/>
    </source>
</evidence>
<evidence type="ECO:0000256" key="3">
    <source>
        <dbReference type="ARBA" id="ARBA00022676"/>
    </source>
</evidence>
<dbReference type="InterPro" id="IPR000836">
    <property type="entry name" value="PRTase_dom"/>
</dbReference>
<comment type="pathway">
    <text evidence="1 6">Pyrimidine metabolism; UMP biosynthesis via de novo pathway; UMP from orotate: step 1/2.</text>
</comment>
<sequence>MLDQTALPARDAIGRRVARMMLEVGAIHVRPEEPFIFTSGWASPVYTDCRKLISYPRLRRQLMDDAAATILREAGYESLDAVAGGETAGIPFAAWIADRLMLPMLYVRKKPKGFGRNARIEGAVEDGKRTILIEDLATDGGSKVAFCEALREAGQIVEHAFVVFHYGIFPESRATMERIGVKLTELATFWDVLAVMKEDGKVDAGKLADVESFLTKPAEWSAAHGGKASFGDK</sequence>
<comment type="catalytic activity">
    <reaction evidence="6">
        <text>orotidine 5'-phosphate + diphosphate = orotate + 5-phospho-alpha-D-ribose 1-diphosphate</text>
        <dbReference type="Rhea" id="RHEA:10380"/>
        <dbReference type="ChEBI" id="CHEBI:30839"/>
        <dbReference type="ChEBI" id="CHEBI:33019"/>
        <dbReference type="ChEBI" id="CHEBI:57538"/>
        <dbReference type="ChEBI" id="CHEBI:58017"/>
        <dbReference type="EC" id="2.4.2.10"/>
    </reaction>
</comment>
<dbReference type="GO" id="GO:0019856">
    <property type="term" value="P:pyrimidine nucleobase biosynthetic process"/>
    <property type="evidence" value="ECO:0007669"/>
    <property type="project" value="TreeGrafter"/>
</dbReference>
<dbReference type="PANTHER" id="PTHR19278">
    <property type="entry name" value="OROTATE PHOSPHORIBOSYLTRANSFERASE"/>
    <property type="match status" value="1"/>
</dbReference>
<feature type="binding site" evidence="6">
    <location>
        <position position="138"/>
    </location>
    <ligand>
        <name>orotate</name>
        <dbReference type="ChEBI" id="CHEBI:30839"/>
    </ligand>
</feature>
<dbReference type="PANTHER" id="PTHR19278:SF9">
    <property type="entry name" value="URIDINE 5'-MONOPHOSPHATE SYNTHASE"/>
    <property type="match status" value="1"/>
</dbReference>
<dbReference type="InterPro" id="IPR029057">
    <property type="entry name" value="PRTase-like"/>
</dbReference>
<evidence type="ECO:0000256" key="6">
    <source>
        <dbReference type="HAMAP-Rule" id="MF_01208"/>
    </source>
</evidence>
<feature type="binding site" evidence="6">
    <location>
        <position position="108"/>
    </location>
    <ligand>
        <name>5-phospho-alpha-D-ribose 1-diphosphate</name>
        <dbReference type="ChEBI" id="CHEBI:58017"/>
        <note>ligand shared between dimeric partners</note>
    </ligand>
</feature>
<dbReference type="InterPro" id="IPR023031">
    <property type="entry name" value="OPRT"/>
</dbReference>
<dbReference type="GO" id="GO:0044205">
    <property type="term" value="P:'de novo' UMP biosynthetic process"/>
    <property type="evidence" value="ECO:0007669"/>
    <property type="project" value="UniProtKB-UniRule"/>
</dbReference>